<dbReference type="EnsemblPlants" id="PGSC0003DMT400090773">
    <property type="protein sequence ID" value="PGSC0003DMT400090773"/>
    <property type="gene ID" value="PGSC0003DMG400040344"/>
</dbReference>
<name>M1DL53_SOLTU</name>
<keyword evidence="4" id="KW-1185">Reference proteome</keyword>
<proteinExistence type="predicted"/>
<organism evidence="3 4">
    <name type="scientific">Solanum tuberosum</name>
    <name type="common">Potato</name>
    <dbReference type="NCBI Taxonomy" id="4113"/>
    <lineage>
        <taxon>Eukaryota</taxon>
        <taxon>Viridiplantae</taxon>
        <taxon>Streptophyta</taxon>
        <taxon>Embryophyta</taxon>
        <taxon>Tracheophyta</taxon>
        <taxon>Spermatophyta</taxon>
        <taxon>Magnoliopsida</taxon>
        <taxon>eudicotyledons</taxon>
        <taxon>Gunneridae</taxon>
        <taxon>Pentapetalae</taxon>
        <taxon>asterids</taxon>
        <taxon>lamiids</taxon>
        <taxon>Solanales</taxon>
        <taxon>Solanaceae</taxon>
        <taxon>Solanoideae</taxon>
        <taxon>Solaneae</taxon>
        <taxon>Solanum</taxon>
    </lineage>
</organism>
<dbReference type="PANTHER" id="PTHR33180:SF31">
    <property type="entry name" value="POLYPROTEIN PROTEIN"/>
    <property type="match status" value="1"/>
</dbReference>
<dbReference type="InParanoid" id="M1DL53"/>
<keyword evidence="2" id="KW-0472">Membrane</keyword>
<dbReference type="GO" id="GO:0009523">
    <property type="term" value="C:photosystem II"/>
    <property type="evidence" value="ECO:0000318"/>
    <property type="project" value="GO_Central"/>
</dbReference>
<dbReference type="PANTHER" id="PTHR33180">
    <property type="entry name" value="PHOTOSYSTEM II CP43 REACTION CENTER PROTEIN"/>
    <property type="match status" value="1"/>
</dbReference>
<feature type="region of interest" description="Disordered" evidence="1">
    <location>
        <begin position="74"/>
        <end position="104"/>
    </location>
</feature>
<evidence type="ECO:0000256" key="2">
    <source>
        <dbReference type="SAM" id="Phobius"/>
    </source>
</evidence>
<dbReference type="GO" id="GO:0009579">
    <property type="term" value="C:thylakoid"/>
    <property type="evidence" value="ECO:0000318"/>
    <property type="project" value="GO_Central"/>
</dbReference>
<sequence length="274" mass="29638">MGVMGLTLIVLVHALILFTGVAWLNSRNWIEHRHVGSFDMARPKVAGRNLPPRNKAKGIKINEGATVSKRKATKLSTTVGKAKGKGKAPTSLEENQSATSGDDKLIIAQRAKLRSKMLNDPSRIRNPPPTTPTPQVPEQAIVLAPPIQGPPPKSVNSALIPRGKKPSAKFKAVDCVVFRGKKVQYDSSAITVVLGCTATLEDNCQIMINKTSLEDMKEWLAPLISDGTLKWLKVGAAIEKKDLNVAARYGLASSGAQPCLHRMNLSFTTQKKHA</sequence>
<dbReference type="AlphaFoldDB" id="M1DL53"/>
<dbReference type="HOGENOM" id="CLU_029307_1_0_1"/>
<protein>
    <submittedName>
        <fullName evidence="3">Uncharacterized protein</fullName>
    </submittedName>
</protein>
<dbReference type="Proteomes" id="UP000011115">
    <property type="component" value="Unassembled WGS sequence"/>
</dbReference>
<keyword evidence="2" id="KW-0812">Transmembrane</keyword>
<accession>M1DL53</accession>
<evidence type="ECO:0000313" key="4">
    <source>
        <dbReference type="Proteomes" id="UP000011115"/>
    </source>
</evidence>
<evidence type="ECO:0000313" key="3">
    <source>
        <dbReference type="EnsemblPlants" id="PGSC0003DMT400090773"/>
    </source>
</evidence>
<keyword evidence="2" id="KW-1133">Transmembrane helix</keyword>
<feature type="transmembrane region" description="Helical" evidence="2">
    <location>
        <begin position="6"/>
        <end position="24"/>
    </location>
</feature>
<reference evidence="4" key="1">
    <citation type="journal article" date="2011" name="Nature">
        <title>Genome sequence and analysis of the tuber crop potato.</title>
        <authorList>
            <consortium name="The Potato Genome Sequencing Consortium"/>
        </authorList>
    </citation>
    <scope>NUCLEOTIDE SEQUENCE [LARGE SCALE GENOMIC DNA]</scope>
    <source>
        <strain evidence="4">cv. DM1-3 516 R44</strain>
    </source>
</reference>
<dbReference type="Gramene" id="PGSC0003DMT400090773">
    <property type="protein sequence ID" value="PGSC0003DMT400090773"/>
    <property type="gene ID" value="PGSC0003DMG400040344"/>
</dbReference>
<reference evidence="3" key="2">
    <citation type="submission" date="2015-06" db="UniProtKB">
        <authorList>
            <consortium name="EnsemblPlants"/>
        </authorList>
    </citation>
    <scope>IDENTIFICATION</scope>
    <source>
        <strain evidence="3">DM1-3 516 R44</strain>
    </source>
</reference>
<evidence type="ECO:0000256" key="1">
    <source>
        <dbReference type="SAM" id="MobiDB-lite"/>
    </source>
</evidence>
<dbReference type="PaxDb" id="4113-PGSC0003DMT400090773"/>